<dbReference type="PROSITE" id="PS00108">
    <property type="entry name" value="PROTEIN_KINASE_ST"/>
    <property type="match status" value="1"/>
</dbReference>
<gene>
    <name evidence="24" type="ORF">ZOSMA_181G00090</name>
</gene>
<keyword evidence="9 18" id="KW-0418">Kinase</keyword>
<dbReference type="FunFam" id="1.10.510.10:FF:000237">
    <property type="entry name" value="G-type lectin S-receptor-like serine/threonine-protein kinase"/>
    <property type="match status" value="1"/>
</dbReference>
<evidence type="ECO:0000256" key="3">
    <source>
        <dbReference type="ARBA" id="ARBA00022536"/>
    </source>
</evidence>
<keyword evidence="15" id="KW-0325">Glycoprotein</keyword>
<keyword evidence="3" id="KW-0245">EGF-like domain</keyword>
<dbReference type="GO" id="GO:0004674">
    <property type="term" value="F:protein serine/threonine kinase activity"/>
    <property type="evidence" value="ECO:0007669"/>
    <property type="project" value="UniProtKB-KW"/>
</dbReference>
<evidence type="ECO:0000256" key="11">
    <source>
        <dbReference type="ARBA" id="ARBA00022989"/>
    </source>
</evidence>
<dbReference type="InterPro" id="IPR001480">
    <property type="entry name" value="Bulb-type_lectin_dom"/>
</dbReference>
<evidence type="ECO:0000256" key="6">
    <source>
        <dbReference type="ARBA" id="ARBA00022729"/>
    </source>
</evidence>
<evidence type="ECO:0000256" key="14">
    <source>
        <dbReference type="ARBA" id="ARBA00023170"/>
    </source>
</evidence>
<keyword evidence="13" id="KW-1015">Disulfide bond</keyword>
<dbReference type="PROSITE" id="PS50011">
    <property type="entry name" value="PROTEIN_KINASE_DOM"/>
    <property type="match status" value="1"/>
</dbReference>
<keyword evidence="2 18" id="KW-0723">Serine/threonine-protein kinase</keyword>
<comment type="similarity">
    <text evidence="18">Belongs to the protein kinase superfamily. Ser/Thr protein kinase family.</text>
</comment>
<comment type="caution">
    <text evidence="24">The sequence shown here is derived from an EMBL/GenBank/DDBJ whole genome shotgun (WGS) entry which is preliminary data.</text>
</comment>
<keyword evidence="12 20" id="KW-0472">Membrane</keyword>
<evidence type="ECO:0000256" key="16">
    <source>
        <dbReference type="ARBA" id="ARBA00047899"/>
    </source>
</evidence>
<evidence type="ECO:0000313" key="24">
    <source>
        <dbReference type="EMBL" id="KMZ71374.1"/>
    </source>
</evidence>
<dbReference type="OMA" id="QWNIRAQ"/>
<dbReference type="Gene3D" id="2.90.10.30">
    <property type="match status" value="1"/>
</dbReference>
<dbReference type="SUPFAM" id="SSF56112">
    <property type="entry name" value="Protein kinase-like (PK-like)"/>
    <property type="match status" value="1"/>
</dbReference>
<proteinExistence type="inferred from homology"/>
<evidence type="ECO:0000256" key="18">
    <source>
        <dbReference type="PIRNR" id="PIRNR000641"/>
    </source>
</evidence>
<dbReference type="GO" id="GO:0051707">
    <property type="term" value="P:response to other organism"/>
    <property type="evidence" value="ECO:0007669"/>
    <property type="project" value="UniProtKB-ARBA"/>
</dbReference>
<dbReference type="InterPro" id="IPR008271">
    <property type="entry name" value="Ser/Thr_kinase_AS"/>
</dbReference>
<dbReference type="PIRSF" id="PIRSF000641">
    <property type="entry name" value="SRK"/>
    <property type="match status" value="1"/>
</dbReference>
<evidence type="ECO:0000256" key="12">
    <source>
        <dbReference type="ARBA" id="ARBA00023136"/>
    </source>
</evidence>
<keyword evidence="8 18" id="KW-0547">Nucleotide-binding</keyword>
<dbReference type="FunFam" id="2.90.10.10:FF:000013">
    <property type="entry name" value="G-type lectin S-receptor-like serine/threonine-protein kinase LECRK1"/>
    <property type="match status" value="1"/>
</dbReference>
<evidence type="ECO:0000256" key="21">
    <source>
        <dbReference type="SAM" id="SignalP"/>
    </source>
</evidence>
<dbReference type="PANTHER" id="PTHR47976">
    <property type="entry name" value="G-TYPE LECTIN S-RECEPTOR-LIKE SERINE/THREONINE-PROTEIN KINASE SD2-5"/>
    <property type="match status" value="1"/>
</dbReference>
<dbReference type="AlphaFoldDB" id="A0A0K9PQY0"/>
<dbReference type="OrthoDB" id="1930390at2759"/>
<name>A0A0K9PQY0_ZOSMR</name>
<evidence type="ECO:0000256" key="4">
    <source>
        <dbReference type="ARBA" id="ARBA00022679"/>
    </source>
</evidence>
<keyword evidence="25" id="KW-1185">Reference proteome</keyword>
<feature type="domain" description="Bulb-type lectin" evidence="23">
    <location>
        <begin position="20"/>
        <end position="149"/>
    </location>
</feature>
<evidence type="ECO:0000256" key="7">
    <source>
        <dbReference type="ARBA" id="ARBA00022734"/>
    </source>
</evidence>
<dbReference type="InterPro" id="IPR017441">
    <property type="entry name" value="Protein_kinase_ATP_BS"/>
</dbReference>
<feature type="signal peptide" evidence="21">
    <location>
        <begin position="1"/>
        <end position="23"/>
    </location>
</feature>
<dbReference type="SMART" id="SM00220">
    <property type="entry name" value="S_TKc"/>
    <property type="match status" value="1"/>
</dbReference>
<keyword evidence="4 18" id="KW-0808">Transferase</keyword>
<evidence type="ECO:0000256" key="20">
    <source>
        <dbReference type="SAM" id="Phobius"/>
    </source>
</evidence>
<dbReference type="SMART" id="SM00108">
    <property type="entry name" value="B_lectin"/>
    <property type="match status" value="1"/>
</dbReference>
<dbReference type="Gene3D" id="2.90.10.10">
    <property type="entry name" value="Bulb-type lectin domain"/>
    <property type="match status" value="1"/>
</dbReference>
<dbReference type="Proteomes" id="UP000036987">
    <property type="component" value="Unassembled WGS sequence"/>
</dbReference>
<dbReference type="GO" id="GO:0030246">
    <property type="term" value="F:carbohydrate binding"/>
    <property type="evidence" value="ECO:0007669"/>
    <property type="project" value="UniProtKB-KW"/>
</dbReference>
<evidence type="ECO:0000256" key="15">
    <source>
        <dbReference type="ARBA" id="ARBA00023180"/>
    </source>
</evidence>
<evidence type="ECO:0000256" key="13">
    <source>
        <dbReference type="ARBA" id="ARBA00023157"/>
    </source>
</evidence>
<dbReference type="Pfam" id="PF00069">
    <property type="entry name" value="Pkinase"/>
    <property type="match status" value="1"/>
</dbReference>
<dbReference type="InterPro" id="IPR003609">
    <property type="entry name" value="Pan_app"/>
</dbReference>
<dbReference type="PROSITE" id="PS50927">
    <property type="entry name" value="BULB_LECTIN"/>
    <property type="match status" value="1"/>
</dbReference>
<sequence>MGFRRLFLLHPLLFLLISSSATAQSSSTVSLGSSLVAGENKSWVSPSGHFAFGFYKYSVGADDAYLLAIWYDQIPEKTVVWTANGNNPVGAGSRVDLTNDGSLQLLDNNANNQVTWSANSTGALYGAMLDTGNFILGRASHGVFIWQSFQHPTDTFLPSQELFNTDDYNLTSRQTKSNYKNGRFVLKVETDGNLLLWILNDETHGALQDNFYWQSHTDTNNSRLVFNNSTGSLSLVAPNGTRLLSLTSKEDKTDLTKEYYHRVSLDYDGVLRHYIHPQNITNATRSGSSWSLLSHTPADICNGRPMTFDRGICGFNTICRITNNETSQYSCHCVDGYSALDANDPSKGCERDVGVNYGCEIETRSGLFEFKTIKDVDWPKSDYDELESFDKQSCRRSCEDDCLCIAAVFYHPLNGCYKKSHPLANGRFNSNRTTTAFIRVWNSSMMNTSFVSTSWKTKYKSWAIGSSTALGASALLNFFFLLSICPVLSLLGKFKKKKKKRSKLVLKLDPNDMGFNSLHCFSYEALEDSTNGFTEQLGHGSFGTVYKGAIVVNSHQIEISIAVKKLDIDFVQMKKADKEFRTEVNVIGQTHHRNLVNLIGYCNQADNRILVYEFMSNGSLADLLFGIKKPSWSQRFQITLSVAKGLAYLHEECNNPIIHCDIKSQNVLLDDNLEPKISDFGLAKLMNKDQSKTNTDIRGTRGYAAPEWFRNGPVTAKLDVYSFGVMLLEIMYCRRCFEPNLEDQNAAVLVDWAYDCYLKGELLVSLGFANDDQKVEEEEKEGEEEAIHFDIEKIKMMMMIAVWCVQEDDLLRPSMGRVVLMLEGAVEVVPPPYPYLDSGITSIHDDQEIKDA</sequence>
<keyword evidence="7" id="KW-0430">Lectin</keyword>
<dbReference type="FunFam" id="3.30.200.20:FF:000059">
    <property type="entry name" value="S-receptor-like serine/threonine-protein kinase"/>
    <property type="match status" value="1"/>
</dbReference>
<evidence type="ECO:0000256" key="17">
    <source>
        <dbReference type="ARBA" id="ARBA00048679"/>
    </source>
</evidence>
<dbReference type="GO" id="GO:0004672">
    <property type="term" value="F:protein kinase activity"/>
    <property type="evidence" value="ECO:0000318"/>
    <property type="project" value="GO_Central"/>
</dbReference>
<dbReference type="InterPro" id="IPR051343">
    <property type="entry name" value="G-type_lectin_kinases/EP1-like"/>
</dbReference>
<dbReference type="GO" id="GO:0106310">
    <property type="term" value="F:protein serine kinase activity"/>
    <property type="evidence" value="ECO:0007669"/>
    <property type="project" value="RHEA"/>
</dbReference>
<dbReference type="SUPFAM" id="SSF51110">
    <property type="entry name" value="alpha-D-mannose-specific plant lectins"/>
    <property type="match status" value="1"/>
</dbReference>
<dbReference type="InterPro" id="IPR011009">
    <property type="entry name" value="Kinase-like_dom_sf"/>
</dbReference>
<dbReference type="Gene3D" id="3.30.200.20">
    <property type="entry name" value="Phosphorylase Kinase, domain 1"/>
    <property type="match status" value="1"/>
</dbReference>
<reference evidence="25" key="1">
    <citation type="journal article" date="2016" name="Nature">
        <title>The genome of the seagrass Zostera marina reveals angiosperm adaptation to the sea.</title>
        <authorList>
            <person name="Olsen J.L."/>
            <person name="Rouze P."/>
            <person name="Verhelst B."/>
            <person name="Lin Y.-C."/>
            <person name="Bayer T."/>
            <person name="Collen J."/>
            <person name="Dattolo E."/>
            <person name="De Paoli E."/>
            <person name="Dittami S."/>
            <person name="Maumus F."/>
            <person name="Michel G."/>
            <person name="Kersting A."/>
            <person name="Lauritano C."/>
            <person name="Lohaus R."/>
            <person name="Toepel M."/>
            <person name="Tonon T."/>
            <person name="Vanneste K."/>
            <person name="Amirebrahimi M."/>
            <person name="Brakel J."/>
            <person name="Bostroem C."/>
            <person name="Chovatia M."/>
            <person name="Grimwood J."/>
            <person name="Jenkins J.W."/>
            <person name="Jueterbock A."/>
            <person name="Mraz A."/>
            <person name="Stam W.T."/>
            <person name="Tice H."/>
            <person name="Bornberg-Bauer E."/>
            <person name="Green P.J."/>
            <person name="Pearson G.A."/>
            <person name="Procaccini G."/>
            <person name="Duarte C.M."/>
            <person name="Schmutz J."/>
            <person name="Reusch T.B.H."/>
            <person name="Van de Peer Y."/>
        </authorList>
    </citation>
    <scope>NUCLEOTIDE SEQUENCE [LARGE SCALE GENOMIC DNA]</scope>
    <source>
        <strain evidence="25">cv. Finnish</strain>
    </source>
</reference>
<dbReference type="EC" id="2.7.11.1" evidence="18"/>
<accession>A0A0K9PQY0</accession>
<evidence type="ECO:0000256" key="10">
    <source>
        <dbReference type="ARBA" id="ARBA00022840"/>
    </source>
</evidence>
<protein>
    <recommendedName>
        <fullName evidence="18">Receptor-like serine/threonine-protein kinase</fullName>
        <ecNumber evidence="18">2.7.11.1</ecNumber>
    </recommendedName>
</protein>
<keyword evidence="6 21" id="KW-0732">Signal</keyword>
<evidence type="ECO:0000313" key="25">
    <source>
        <dbReference type="Proteomes" id="UP000036987"/>
    </source>
</evidence>
<feature type="chain" id="PRO_5005528232" description="Receptor-like serine/threonine-protein kinase" evidence="21">
    <location>
        <begin position="24"/>
        <end position="852"/>
    </location>
</feature>
<dbReference type="InterPro" id="IPR024171">
    <property type="entry name" value="SRK-like_kinase"/>
</dbReference>
<evidence type="ECO:0000256" key="2">
    <source>
        <dbReference type="ARBA" id="ARBA00022527"/>
    </source>
</evidence>
<comment type="subcellular location">
    <subcellularLocation>
        <location evidence="1">Membrane</location>
        <topology evidence="1">Single-pass type I membrane protein</topology>
    </subcellularLocation>
</comment>
<keyword evidence="11 20" id="KW-1133">Transmembrane helix</keyword>
<dbReference type="CDD" id="cd00028">
    <property type="entry name" value="B_lectin"/>
    <property type="match status" value="1"/>
</dbReference>
<organism evidence="24 25">
    <name type="scientific">Zostera marina</name>
    <name type="common">Eelgrass</name>
    <dbReference type="NCBI Taxonomy" id="29655"/>
    <lineage>
        <taxon>Eukaryota</taxon>
        <taxon>Viridiplantae</taxon>
        <taxon>Streptophyta</taxon>
        <taxon>Embryophyta</taxon>
        <taxon>Tracheophyta</taxon>
        <taxon>Spermatophyta</taxon>
        <taxon>Magnoliopsida</taxon>
        <taxon>Liliopsida</taxon>
        <taxon>Zosteraceae</taxon>
        <taxon>Zostera</taxon>
    </lineage>
</organism>
<dbReference type="PROSITE" id="PS00107">
    <property type="entry name" value="PROTEIN_KINASE_ATP"/>
    <property type="match status" value="1"/>
</dbReference>
<feature type="domain" description="Protein kinase" evidence="22">
    <location>
        <begin position="531"/>
        <end position="836"/>
    </location>
</feature>
<dbReference type="STRING" id="29655.A0A0K9PQY0"/>
<keyword evidence="14" id="KW-0675">Receptor</keyword>
<dbReference type="SMART" id="SM00473">
    <property type="entry name" value="PAN_AP"/>
    <property type="match status" value="1"/>
</dbReference>
<evidence type="ECO:0000259" key="22">
    <source>
        <dbReference type="PROSITE" id="PS50011"/>
    </source>
</evidence>
<evidence type="ECO:0000256" key="8">
    <source>
        <dbReference type="ARBA" id="ARBA00022741"/>
    </source>
</evidence>
<dbReference type="InterPro" id="IPR000719">
    <property type="entry name" value="Prot_kinase_dom"/>
</dbReference>
<dbReference type="GO" id="GO:0005524">
    <property type="term" value="F:ATP binding"/>
    <property type="evidence" value="ECO:0007669"/>
    <property type="project" value="UniProtKB-UniRule"/>
</dbReference>
<evidence type="ECO:0000256" key="9">
    <source>
        <dbReference type="ARBA" id="ARBA00022777"/>
    </source>
</evidence>
<dbReference type="PANTHER" id="PTHR47976:SF108">
    <property type="entry name" value="G-TYPE LECTIN S-RECEPTOR-LIKE SERINE_THREONINE-PROTEIN KINASE LECRK1"/>
    <property type="match status" value="1"/>
</dbReference>
<dbReference type="EMBL" id="LFYR01000676">
    <property type="protein sequence ID" value="KMZ71374.1"/>
    <property type="molecule type" value="Genomic_DNA"/>
</dbReference>
<feature type="transmembrane region" description="Helical" evidence="20">
    <location>
        <begin position="469"/>
        <end position="491"/>
    </location>
</feature>
<dbReference type="Gene3D" id="1.10.510.10">
    <property type="entry name" value="Transferase(Phosphotransferase) domain 1"/>
    <property type="match status" value="1"/>
</dbReference>
<keyword evidence="5 20" id="KW-0812">Transmembrane</keyword>
<evidence type="ECO:0000256" key="5">
    <source>
        <dbReference type="ARBA" id="ARBA00022692"/>
    </source>
</evidence>
<keyword evidence="10 18" id="KW-0067">ATP-binding</keyword>
<comment type="catalytic activity">
    <reaction evidence="17 18">
        <text>L-seryl-[protein] + ATP = O-phospho-L-seryl-[protein] + ADP + H(+)</text>
        <dbReference type="Rhea" id="RHEA:17989"/>
        <dbReference type="Rhea" id="RHEA-COMP:9863"/>
        <dbReference type="Rhea" id="RHEA-COMP:11604"/>
        <dbReference type="ChEBI" id="CHEBI:15378"/>
        <dbReference type="ChEBI" id="CHEBI:29999"/>
        <dbReference type="ChEBI" id="CHEBI:30616"/>
        <dbReference type="ChEBI" id="CHEBI:83421"/>
        <dbReference type="ChEBI" id="CHEBI:456216"/>
        <dbReference type="EC" id="2.7.11.1"/>
    </reaction>
</comment>
<evidence type="ECO:0000259" key="23">
    <source>
        <dbReference type="PROSITE" id="PS50927"/>
    </source>
</evidence>
<dbReference type="Pfam" id="PF01453">
    <property type="entry name" value="B_lectin"/>
    <property type="match status" value="1"/>
</dbReference>
<dbReference type="GO" id="GO:0016020">
    <property type="term" value="C:membrane"/>
    <property type="evidence" value="ECO:0007669"/>
    <property type="project" value="UniProtKB-SubCell"/>
</dbReference>
<comment type="catalytic activity">
    <reaction evidence="16 18">
        <text>L-threonyl-[protein] + ATP = O-phospho-L-threonyl-[protein] + ADP + H(+)</text>
        <dbReference type="Rhea" id="RHEA:46608"/>
        <dbReference type="Rhea" id="RHEA-COMP:11060"/>
        <dbReference type="Rhea" id="RHEA-COMP:11605"/>
        <dbReference type="ChEBI" id="CHEBI:15378"/>
        <dbReference type="ChEBI" id="CHEBI:30013"/>
        <dbReference type="ChEBI" id="CHEBI:30616"/>
        <dbReference type="ChEBI" id="CHEBI:61977"/>
        <dbReference type="ChEBI" id="CHEBI:456216"/>
        <dbReference type="EC" id="2.7.11.1"/>
    </reaction>
</comment>
<feature type="binding site" evidence="19">
    <location>
        <position position="565"/>
    </location>
    <ligand>
        <name>ATP</name>
        <dbReference type="ChEBI" id="CHEBI:30616"/>
    </ligand>
</feature>
<evidence type="ECO:0000256" key="1">
    <source>
        <dbReference type="ARBA" id="ARBA00004479"/>
    </source>
</evidence>
<dbReference type="InterPro" id="IPR036426">
    <property type="entry name" value="Bulb-type_lectin_dom_sf"/>
</dbReference>
<evidence type="ECO:0000256" key="19">
    <source>
        <dbReference type="PROSITE-ProRule" id="PRU10141"/>
    </source>
</evidence>